<dbReference type="PANTHER" id="PTHR43969:SF9">
    <property type="entry name" value="GLUTATHIONE S TRANSFERASE D10, ISOFORM A-RELATED"/>
    <property type="match status" value="1"/>
</dbReference>
<accession>A0A368DK59</accession>
<sequence length="230" mass="27178">MIKLFHFPICPFSRRVRLSLCEMNVAFSMINENIWDERREFLALNPAGTLPLIIDEDDNIIINTYAIIEYIEEKFKDDNTNLSYISGDIYQKAEIRRLIDWFDNKFHREVTKVIIRELIDKYYQKDELDNTSPNMELVRLAQENSSYHFDYISHLINSRRWIGGDALSQADFAAAAHISCLDYLGKVDWDRWVTLKNWYARIKSRPSFSPILEDNIAGFRPPAYYSNPDF</sequence>
<evidence type="ECO:0000313" key="4">
    <source>
        <dbReference type="EMBL" id="RCL72034.1"/>
    </source>
</evidence>
<dbReference type="PANTHER" id="PTHR43969">
    <property type="entry name" value="GLUTATHIONE S TRANSFERASE D10, ISOFORM A-RELATED"/>
    <property type="match status" value="1"/>
</dbReference>
<dbReference type="SUPFAM" id="SSF52833">
    <property type="entry name" value="Thioredoxin-like"/>
    <property type="match status" value="1"/>
</dbReference>
<dbReference type="AlphaFoldDB" id="A0A368DK59"/>
<protein>
    <submittedName>
        <fullName evidence="4">Glutathione S-transferase family protein</fullName>
    </submittedName>
</protein>
<evidence type="ECO:0000256" key="1">
    <source>
        <dbReference type="ARBA" id="ARBA00011738"/>
    </source>
</evidence>
<comment type="subunit">
    <text evidence="1">Homodimer.</text>
</comment>
<gene>
    <name evidence="4" type="ORF">DBW71_06055</name>
</gene>
<dbReference type="EMBL" id="QOQD01000018">
    <property type="protein sequence ID" value="RCL72034.1"/>
    <property type="molecule type" value="Genomic_DNA"/>
</dbReference>
<comment type="caution">
    <text evidence="4">The sequence shown here is derived from an EMBL/GenBank/DDBJ whole genome shotgun (WGS) entry which is preliminary data.</text>
</comment>
<name>A0A368DK59_9PROT</name>
<dbReference type="InterPro" id="IPR036282">
    <property type="entry name" value="Glutathione-S-Trfase_C_sf"/>
</dbReference>
<evidence type="ECO:0000259" key="3">
    <source>
        <dbReference type="PROSITE" id="PS50405"/>
    </source>
</evidence>
<dbReference type="SFLD" id="SFLDS00019">
    <property type="entry name" value="Glutathione_Transferase_(cytos"/>
    <property type="match status" value="1"/>
</dbReference>
<evidence type="ECO:0000313" key="5">
    <source>
        <dbReference type="Proteomes" id="UP000253570"/>
    </source>
</evidence>
<dbReference type="InterPro" id="IPR040079">
    <property type="entry name" value="Glutathione_S-Trfase"/>
</dbReference>
<organism evidence="4 5">
    <name type="scientific">PS1 clade bacterium</name>
    <dbReference type="NCBI Taxonomy" id="2175152"/>
    <lineage>
        <taxon>Bacteria</taxon>
        <taxon>Pseudomonadati</taxon>
        <taxon>Pseudomonadota</taxon>
        <taxon>Alphaproteobacteria</taxon>
        <taxon>PS1 clade</taxon>
    </lineage>
</organism>
<dbReference type="Pfam" id="PF14497">
    <property type="entry name" value="GST_C_3"/>
    <property type="match status" value="1"/>
</dbReference>
<dbReference type="Proteomes" id="UP000253570">
    <property type="component" value="Unassembled WGS sequence"/>
</dbReference>
<dbReference type="Gene3D" id="1.20.1050.10">
    <property type="match status" value="1"/>
</dbReference>
<evidence type="ECO:0000259" key="2">
    <source>
        <dbReference type="PROSITE" id="PS50404"/>
    </source>
</evidence>
<dbReference type="SFLD" id="SFLDG00358">
    <property type="entry name" value="Main_(cytGST)"/>
    <property type="match status" value="1"/>
</dbReference>
<dbReference type="Pfam" id="PF13417">
    <property type="entry name" value="GST_N_3"/>
    <property type="match status" value="1"/>
</dbReference>
<dbReference type="SUPFAM" id="SSF47616">
    <property type="entry name" value="GST C-terminal domain-like"/>
    <property type="match status" value="1"/>
</dbReference>
<dbReference type="PROSITE" id="PS50405">
    <property type="entry name" value="GST_CTER"/>
    <property type="match status" value="1"/>
</dbReference>
<dbReference type="GO" id="GO:0004364">
    <property type="term" value="F:glutathione transferase activity"/>
    <property type="evidence" value="ECO:0007669"/>
    <property type="project" value="TreeGrafter"/>
</dbReference>
<feature type="domain" description="GST C-terminal" evidence="3">
    <location>
        <begin position="88"/>
        <end position="225"/>
    </location>
</feature>
<dbReference type="InterPro" id="IPR036249">
    <property type="entry name" value="Thioredoxin-like_sf"/>
</dbReference>
<feature type="domain" description="GST N-terminal" evidence="2">
    <location>
        <begin position="1"/>
        <end position="79"/>
    </location>
</feature>
<dbReference type="Gene3D" id="3.40.30.10">
    <property type="entry name" value="Glutaredoxin"/>
    <property type="match status" value="1"/>
</dbReference>
<keyword evidence="4" id="KW-0808">Transferase</keyword>
<dbReference type="CDD" id="cd00299">
    <property type="entry name" value="GST_C_family"/>
    <property type="match status" value="1"/>
</dbReference>
<dbReference type="CDD" id="cd00570">
    <property type="entry name" value="GST_N_family"/>
    <property type="match status" value="1"/>
</dbReference>
<reference evidence="4 5" key="1">
    <citation type="journal article" date="2018" name="Microbiome">
        <title>Fine metagenomic profile of the Mediterranean stratified and mixed water columns revealed by assembly and recruitment.</title>
        <authorList>
            <person name="Haro-Moreno J.M."/>
            <person name="Lopez-Perez M."/>
            <person name="De La Torre J.R."/>
            <person name="Picazo A."/>
            <person name="Camacho A."/>
            <person name="Rodriguez-Valera F."/>
        </authorList>
    </citation>
    <scope>NUCLEOTIDE SEQUENCE [LARGE SCALE GENOMIC DNA]</scope>
    <source>
        <strain evidence="4">MED-G57</strain>
    </source>
</reference>
<dbReference type="InterPro" id="IPR004045">
    <property type="entry name" value="Glutathione_S-Trfase_N"/>
</dbReference>
<dbReference type="GO" id="GO:0006749">
    <property type="term" value="P:glutathione metabolic process"/>
    <property type="evidence" value="ECO:0007669"/>
    <property type="project" value="TreeGrafter"/>
</dbReference>
<dbReference type="PROSITE" id="PS50404">
    <property type="entry name" value="GST_NTER"/>
    <property type="match status" value="1"/>
</dbReference>
<proteinExistence type="predicted"/>
<dbReference type="InterPro" id="IPR004046">
    <property type="entry name" value="GST_C"/>
</dbReference>
<dbReference type="InterPro" id="IPR010987">
    <property type="entry name" value="Glutathione-S-Trfase_C-like"/>
</dbReference>